<dbReference type="PANTHER" id="PTHR11246:SF3">
    <property type="entry name" value="CROOKED NECK-LIKE PROTEIN 1"/>
    <property type="match status" value="1"/>
</dbReference>
<dbReference type="Proteomes" id="UP000270296">
    <property type="component" value="Unassembled WGS sequence"/>
</dbReference>
<dbReference type="EMBL" id="UZAM01011187">
    <property type="protein sequence ID" value="VDP15114.1"/>
    <property type="molecule type" value="Genomic_DNA"/>
</dbReference>
<evidence type="ECO:0000313" key="12">
    <source>
        <dbReference type="Proteomes" id="UP000270296"/>
    </source>
</evidence>
<evidence type="ECO:0000256" key="3">
    <source>
        <dbReference type="ARBA" id="ARBA00022664"/>
    </source>
</evidence>
<dbReference type="GO" id="GO:0071011">
    <property type="term" value="C:precatalytic spliceosome"/>
    <property type="evidence" value="ECO:0007669"/>
    <property type="project" value="TreeGrafter"/>
</dbReference>
<dbReference type="SMART" id="SM00386">
    <property type="entry name" value="HAT"/>
    <property type="match status" value="5"/>
</dbReference>
<reference evidence="11 12" key="2">
    <citation type="submission" date="2018-11" db="EMBL/GenBank/DDBJ databases">
        <authorList>
            <consortium name="Pathogen Informatics"/>
        </authorList>
    </citation>
    <scope>NUCLEOTIDE SEQUENCE [LARGE SCALE GENOMIC DNA]</scope>
</reference>
<dbReference type="OrthoDB" id="541719at2759"/>
<protein>
    <submittedName>
        <fullName evidence="13">TPR_REGION domain-containing protein</fullName>
    </submittedName>
</protein>
<keyword evidence="12" id="KW-1185">Reference proteome</keyword>
<evidence type="ECO:0000256" key="4">
    <source>
        <dbReference type="ARBA" id="ARBA00022728"/>
    </source>
</evidence>
<evidence type="ECO:0000256" key="6">
    <source>
        <dbReference type="ARBA" id="ARBA00023187"/>
    </source>
</evidence>
<evidence type="ECO:0000256" key="1">
    <source>
        <dbReference type="ARBA" id="ARBA00004123"/>
    </source>
</evidence>
<keyword evidence="6" id="KW-0508">mRNA splicing</keyword>
<gene>
    <name evidence="11" type="ORF">SBAD_LOCUS8040</name>
</gene>
<keyword evidence="5" id="KW-0677">Repeat</keyword>
<organism evidence="13">
    <name type="scientific">Soboliphyme baturini</name>
    <dbReference type="NCBI Taxonomy" id="241478"/>
    <lineage>
        <taxon>Eukaryota</taxon>
        <taxon>Metazoa</taxon>
        <taxon>Ecdysozoa</taxon>
        <taxon>Nematoda</taxon>
        <taxon>Enoplea</taxon>
        <taxon>Dorylaimia</taxon>
        <taxon>Dioctophymatida</taxon>
        <taxon>Dioctophymatoidea</taxon>
        <taxon>Soboliphymatidae</taxon>
        <taxon>Soboliphyme</taxon>
    </lineage>
</organism>
<feature type="signal peptide" evidence="10">
    <location>
        <begin position="1"/>
        <end position="23"/>
    </location>
</feature>
<evidence type="ECO:0000256" key="2">
    <source>
        <dbReference type="ARBA" id="ARBA00008644"/>
    </source>
</evidence>
<dbReference type="AlphaFoldDB" id="A0A183IWP3"/>
<feature type="chain" id="PRO_5043140262" evidence="10">
    <location>
        <begin position="24"/>
        <end position="392"/>
    </location>
</feature>
<evidence type="ECO:0000256" key="10">
    <source>
        <dbReference type="SAM" id="SignalP"/>
    </source>
</evidence>
<dbReference type="GO" id="GO:0071014">
    <property type="term" value="C:post-mRNA release spliceosomal complex"/>
    <property type="evidence" value="ECO:0007669"/>
    <property type="project" value="TreeGrafter"/>
</dbReference>
<feature type="compositionally biased region" description="Basic and acidic residues" evidence="9">
    <location>
        <begin position="369"/>
        <end position="382"/>
    </location>
</feature>
<comment type="function">
    <text evidence="8">Involved in pre-mRNA splicing and cell cycle progression. Required for the spliceosome assembly and initiation of the DNA replication.</text>
</comment>
<name>A0A183IWP3_9BILA</name>
<dbReference type="FunFam" id="1.25.40.10:FF:000306">
    <property type="entry name" value="Cell cycle control protein cwf4"/>
    <property type="match status" value="1"/>
</dbReference>
<keyword evidence="7" id="KW-0539">Nucleus</keyword>
<dbReference type="GO" id="GO:0000974">
    <property type="term" value="C:Prp19 complex"/>
    <property type="evidence" value="ECO:0007669"/>
    <property type="project" value="TreeGrafter"/>
</dbReference>
<dbReference type="InterPro" id="IPR011990">
    <property type="entry name" value="TPR-like_helical_dom_sf"/>
</dbReference>
<dbReference type="Gene3D" id="1.25.40.10">
    <property type="entry name" value="Tetratricopeptide repeat domain"/>
    <property type="match status" value="2"/>
</dbReference>
<feature type="compositionally biased region" description="Acidic residues" evidence="9">
    <location>
        <begin position="383"/>
        <end position="392"/>
    </location>
</feature>
<evidence type="ECO:0000313" key="11">
    <source>
        <dbReference type="EMBL" id="VDP15114.1"/>
    </source>
</evidence>
<dbReference type="PANTHER" id="PTHR11246">
    <property type="entry name" value="PRE-MRNA SPLICING FACTOR"/>
    <property type="match status" value="1"/>
</dbReference>
<dbReference type="InterPro" id="IPR045075">
    <property type="entry name" value="Syf1-like"/>
</dbReference>
<sequence length="392" mass="46011">MLIGSLLYAEFPILLFSATFVTTEPGNVGLLSSNLHKNFQTKVYWKRYIYLWINYAVYEELDAHNDENAREIYKTCLDLLPHKKFTFAKIWLLFAQFEIRQKNLNMARKILGTAIGKCPKDKLFKGYIDLELQLREFDRCRILYGKFLDFAPENCATWIKFAEMESLLGDVERARGIYELAIAQPALDMPEVLWKSYIDFETTQEEYDKARRLYRLLLDRTNHVKVWISLAKFEQSVSPEKVDVTRAVYRKANEALRTCEEKEQRLMLLEAWKQFEAITNGDAETLKEVEGELPKRVKKRRQIFQENGVAGWEEYYDYIFPSDESSQWSLKLLSVAKQWKQKQAQSSTEVCNNKNDLDGRNTENTQPKQIKEESSEKVREGDSDTDIESDDE</sequence>
<dbReference type="GO" id="GO:0071007">
    <property type="term" value="C:U2-type catalytic step 2 spliceosome"/>
    <property type="evidence" value="ECO:0007669"/>
    <property type="project" value="TreeGrafter"/>
</dbReference>
<dbReference type="WBParaSite" id="SBAD_0000833901-mRNA-1">
    <property type="protein sequence ID" value="SBAD_0000833901-mRNA-1"/>
    <property type="gene ID" value="SBAD_0000833901"/>
</dbReference>
<proteinExistence type="inferred from homology"/>
<evidence type="ECO:0000256" key="9">
    <source>
        <dbReference type="SAM" id="MobiDB-lite"/>
    </source>
</evidence>
<evidence type="ECO:0000256" key="8">
    <source>
        <dbReference type="ARBA" id="ARBA00037040"/>
    </source>
</evidence>
<comment type="subcellular location">
    <subcellularLocation>
        <location evidence="1">Nucleus</location>
    </subcellularLocation>
</comment>
<comment type="similarity">
    <text evidence="2">Belongs to the crooked-neck family.</text>
</comment>
<dbReference type="SUPFAM" id="SSF48452">
    <property type="entry name" value="TPR-like"/>
    <property type="match status" value="1"/>
</dbReference>
<dbReference type="GO" id="GO:0000245">
    <property type="term" value="P:spliceosomal complex assembly"/>
    <property type="evidence" value="ECO:0007669"/>
    <property type="project" value="TreeGrafter"/>
</dbReference>
<keyword evidence="4" id="KW-0747">Spliceosome</keyword>
<keyword evidence="10" id="KW-0732">Signal</keyword>
<feature type="region of interest" description="Disordered" evidence="9">
    <location>
        <begin position="342"/>
        <end position="392"/>
    </location>
</feature>
<evidence type="ECO:0000256" key="7">
    <source>
        <dbReference type="ARBA" id="ARBA00023242"/>
    </source>
</evidence>
<dbReference type="Pfam" id="PF23240">
    <property type="entry name" value="HAT_PRP39_N"/>
    <property type="match status" value="1"/>
</dbReference>
<evidence type="ECO:0000313" key="13">
    <source>
        <dbReference type="WBParaSite" id="SBAD_0000833901-mRNA-1"/>
    </source>
</evidence>
<evidence type="ECO:0000256" key="5">
    <source>
        <dbReference type="ARBA" id="ARBA00022737"/>
    </source>
</evidence>
<keyword evidence="3" id="KW-0507">mRNA processing</keyword>
<dbReference type="InterPro" id="IPR003107">
    <property type="entry name" value="HAT"/>
</dbReference>
<reference evidence="13" key="1">
    <citation type="submission" date="2016-06" db="UniProtKB">
        <authorList>
            <consortium name="WormBaseParasite"/>
        </authorList>
    </citation>
    <scope>IDENTIFICATION</scope>
</reference>
<accession>A0A183IWP3</accession>